<dbReference type="EMBL" id="LT598465">
    <property type="protein sequence ID" value="SCU92575.1"/>
    <property type="molecule type" value="Genomic_DNA"/>
</dbReference>
<gene>
    <name evidence="3" type="ORF">LAMI_0E11100G</name>
</gene>
<feature type="transmembrane region" description="Helical" evidence="2">
    <location>
        <begin position="459"/>
        <end position="481"/>
    </location>
</feature>
<keyword evidence="2" id="KW-1133">Transmembrane helix</keyword>
<dbReference type="Proteomes" id="UP000191024">
    <property type="component" value="Chromosome E"/>
</dbReference>
<organism evidence="3 4">
    <name type="scientific">Lachancea mirantina</name>
    <dbReference type="NCBI Taxonomy" id="1230905"/>
    <lineage>
        <taxon>Eukaryota</taxon>
        <taxon>Fungi</taxon>
        <taxon>Dikarya</taxon>
        <taxon>Ascomycota</taxon>
        <taxon>Saccharomycotina</taxon>
        <taxon>Saccharomycetes</taxon>
        <taxon>Saccharomycetales</taxon>
        <taxon>Saccharomycetaceae</taxon>
        <taxon>Lachancea</taxon>
    </lineage>
</organism>
<feature type="transmembrane region" description="Helical" evidence="2">
    <location>
        <begin position="306"/>
        <end position="333"/>
    </location>
</feature>
<evidence type="ECO:0000256" key="2">
    <source>
        <dbReference type="SAM" id="Phobius"/>
    </source>
</evidence>
<evidence type="ECO:0000313" key="4">
    <source>
        <dbReference type="Proteomes" id="UP000191024"/>
    </source>
</evidence>
<accession>A0A1G4JPC3</accession>
<keyword evidence="2" id="KW-0472">Membrane</keyword>
<name>A0A1G4JPC3_9SACH</name>
<keyword evidence="2" id="KW-0812">Transmembrane</keyword>
<evidence type="ECO:0000313" key="3">
    <source>
        <dbReference type="EMBL" id="SCU92575.1"/>
    </source>
</evidence>
<reference evidence="3 4" key="1">
    <citation type="submission" date="2016-03" db="EMBL/GenBank/DDBJ databases">
        <authorList>
            <person name="Devillers H."/>
        </authorList>
    </citation>
    <scope>NUCLEOTIDE SEQUENCE [LARGE SCALE GENOMIC DNA]</scope>
    <source>
        <strain evidence="3">CBS 11717</strain>
    </source>
</reference>
<dbReference type="OrthoDB" id="4033420at2759"/>
<feature type="compositionally biased region" description="Polar residues" evidence="1">
    <location>
        <begin position="221"/>
        <end position="240"/>
    </location>
</feature>
<feature type="transmembrane region" description="Helical" evidence="2">
    <location>
        <begin position="21"/>
        <end position="41"/>
    </location>
</feature>
<protein>
    <submittedName>
        <fullName evidence="3">LAMI_0E11100g1_1</fullName>
    </submittedName>
</protein>
<feature type="region of interest" description="Disordered" evidence="1">
    <location>
        <begin position="213"/>
        <end position="240"/>
    </location>
</feature>
<dbReference type="AlphaFoldDB" id="A0A1G4JPC3"/>
<proteinExistence type="predicted"/>
<keyword evidence="4" id="KW-1185">Reference proteome</keyword>
<feature type="transmembrane region" description="Helical" evidence="2">
    <location>
        <begin position="61"/>
        <end position="78"/>
    </location>
</feature>
<sequence>MTRLGYVSQEFMGLICSKRKHACFLSLLGIALIYATAYGLSSSLISKYQDPTMFAPNSQDYFRTTLLGFFSPFALFFFKNFVLNVKPNHMLLSIFVDFPVNDWFCLLIVFCLAYPQVQDATETSHSNGKAAEPTTWHIIPKQSFMFGVSWSLCELSICIMKTLNNYEQISSTQTAVWPLQNQQRKEEPDSTRPNITLSKCVDVKRNSSLIGENVYRDDNDPTGTPVASTTHLQKPDSSTKNYGSLNMDAGDDTVVVNFKDNSMTFLKDIEASGASSQPYSVDDCQPGRITPLYETASNAEMFKQLFLGYLVIVDNLALTIGQSLISSAYFIYVPGHPELFTHFVRYFGSRVFSFFLLCVIGPLTVFNFLINLTLFYWVDDQSINSDDTARTLSNDLNLDLHLHSSQPQSLQFINSDQLFVLNSIYTQDIISPDEDHGHRLLHFYKKSITAWHSLASNRLFVFTGMTIWSILILIAGVVGTVRQ</sequence>
<evidence type="ECO:0000256" key="1">
    <source>
        <dbReference type="SAM" id="MobiDB-lite"/>
    </source>
</evidence>
<feature type="transmembrane region" description="Helical" evidence="2">
    <location>
        <begin position="354"/>
        <end position="378"/>
    </location>
</feature>